<dbReference type="AlphaFoldDB" id="A0A9X3ETL7"/>
<dbReference type="InterPro" id="IPR000719">
    <property type="entry name" value="Prot_kinase_dom"/>
</dbReference>
<dbReference type="Proteomes" id="UP001150924">
    <property type="component" value="Unassembled WGS sequence"/>
</dbReference>
<evidence type="ECO:0000313" key="9">
    <source>
        <dbReference type="Proteomes" id="UP001150924"/>
    </source>
</evidence>
<dbReference type="GO" id="GO:0004674">
    <property type="term" value="F:protein serine/threonine kinase activity"/>
    <property type="evidence" value="ECO:0007669"/>
    <property type="project" value="TreeGrafter"/>
</dbReference>
<dbReference type="PANTHER" id="PTHR43289">
    <property type="entry name" value="MITOGEN-ACTIVATED PROTEIN KINASE KINASE KINASE 20-RELATED"/>
    <property type="match status" value="1"/>
</dbReference>
<evidence type="ECO:0000313" key="8">
    <source>
        <dbReference type="EMBL" id="MCY1005253.1"/>
    </source>
</evidence>
<protein>
    <submittedName>
        <fullName evidence="8">Serine/threonine-protein kinase</fullName>
    </submittedName>
</protein>
<feature type="binding site" evidence="5">
    <location>
        <position position="81"/>
    </location>
    <ligand>
        <name>ATP</name>
        <dbReference type="ChEBI" id="CHEBI:30616"/>
    </ligand>
</feature>
<keyword evidence="1" id="KW-0808">Transferase</keyword>
<organism evidence="8 9">
    <name type="scientific">Nannocystis pusilla</name>
    <dbReference type="NCBI Taxonomy" id="889268"/>
    <lineage>
        <taxon>Bacteria</taxon>
        <taxon>Pseudomonadati</taxon>
        <taxon>Myxococcota</taxon>
        <taxon>Polyangia</taxon>
        <taxon>Nannocystales</taxon>
        <taxon>Nannocystaceae</taxon>
        <taxon>Nannocystis</taxon>
    </lineage>
</organism>
<dbReference type="PROSITE" id="PS00108">
    <property type="entry name" value="PROTEIN_KINASE_ST"/>
    <property type="match status" value="1"/>
</dbReference>
<feature type="region of interest" description="Disordered" evidence="6">
    <location>
        <begin position="385"/>
        <end position="419"/>
    </location>
</feature>
<evidence type="ECO:0000256" key="4">
    <source>
        <dbReference type="ARBA" id="ARBA00022840"/>
    </source>
</evidence>
<evidence type="ECO:0000256" key="3">
    <source>
        <dbReference type="ARBA" id="ARBA00022777"/>
    </source>
</evidence>
<comment type="caution">
    <text evidence="8">The sequence shown here is derived from an EMBL/GenBank/DDBJ whole genome shotgun (WGS) entry which is preliminary data.</text>
</comment>
<dbReference type="RefSeq" id="WP_267766895.1">
    <property type="nucleotide sequence ID" value="NZ_JAPNKE010000002.1"/>
</dbReference>
<dbReference type="InterPro" id="IPR008271">
    <property type="entry name" value="Ser/Thr_kinase_AS"/>
</dbReference>
<dbReference type="GO" id="GO:0005524">
    <property type="term" value="F:ATP binding"/>
    <property type="evidence" value="ECO:0007669"/>
    <property type="project" value="UniProtKB-UniRule"/>
</dbReference>
<reference evidence="8" key="1">
    <citation type="submission" date="2022-11" db="EMBL/GenBank/DDBJ databases">
        <title>Minimal conservation of predation-associated metabolite biosynthetic gene clusters underscores biosynthetic potential of Myxococcota including descriptions for ten novel species: Archangium lansinium sp. nov., Myxococcus landrumus sp. nov., Nannocystis bai.</title>
        <authorList>
            <person name="Ahearne A."/>
            <person name="Stevens C."/>
            <person name="Phillips K."/>
        </authorList>
    </citation>
    <scope>NUCLEOTIDE SEQUENCE</scope>
    <source>
        <strain evidence="8">Na p29</strain>
    </source>
</reference>
<dbReference type="PANTHER" id="PTHR43289:SF6">
    <property type="entry name" value="SERINE_THREONINE-PROTEIN KINASE NEKL-3"/>
    <property type="match status" value="1"/>
</dbReference>
<feature type="compositionally biased region" description="Basic residues" evidence="6">
    <location>
        <begin position="387"/>
        <end position="402"/>
    </location>
</feature>
<sequence>MSPPDPSSHSQLAARFDAAREGPPPVEAERMLADLGARLFGLTAAPPRLGRFVIERRLGAGGMGIVYVAHDAELERKVAVKLLRLHGPDRDGRGAARLLREARALARVDHPHVVAVHEVGDHDGAVFLAMELIEGVTFAEWQRGRGWREVVEVYLQAGRGLAAAHAAGVVHRDFKPTNVIVGADDRGRPRARVVDFGLARAGDEDGVDLDVTDAAPPTEGTTLDEAPNDRLTATGTLLGTPAYMAPEQLAGRRADARSDQFSFALALYEGVFGQRAFAGDDLDDLRAAVLAGRRRPLAGARSGPRWLLRVLDRALALAPARRYPSMPALLAELERGLSRRRRVGLTFGALALGIGGAFAGTWAASPSLCSRGGDVMAEVWHDDARRGPRRLRPGRSPVRRPRMGPGRGPARGPRRRVGGRLLRDLRRHSRPR</sequence>
<proteinExistence type="predicted"/>
<dbReference type="InterPro" id="IPR017441">
    <property type="entry name" value="Protein_kinase_ATP_BS"/>
</dbReference>
<keyword evidence="9" id="KW-1185">Reference proteome</keyword>
<evidence type="ECO:0000256" key="5">
    <source>
        <dbReference type="PROSITE-ProRule" id="PRU10141"/>
    </source>
</evidence>
<dbReference type="EMBL" id="JAPNKE010000002">
    <property type="protein sequence ID" value="MCY1005253.1"/>
    <property type="molecule type" value="Genomic_DNA"/>
</dbReference>
<dbReference type="CDD" id="cd14014">
    <property type="entry name" value="STKc_PknB_like"/>
    <property type="match status" value="1"/>
</dbReference>
<dbReference type="InterPro" id="IPR011009">
    <property type="entry name" value="Kinase-like_dom_sf"/>
</dbReference>
<evidence type="ECO:0000256" key="6">
    <source>
        <dbReference type="SAM" id="MobiDB-lite"/>
    </source>
</evidence>
<dbReference type="PROSITE" id="PS00107">
    <property type="entry name" value="PROTEIN_KINASE_ATP"/>
    <property type="match status" value="1"/>
</dbReference>
<dbReference type="PROSITE" id="PS50011">
    <property type="entry name" value="PROTEIN_KINASE_DOM"/>
    <property type="match status" value="1"/>
</dbReference>
<dbReference type="Pfam" id="PF00069">
    <property type="entry name" value="Pkinase"/>
    <property type="match status" value="1"/>
</dbReference>
<keyword evidence="4 5" id="KW-0067">ATP-binding</keyword>
<evidence type="ECO:0000256" key="2">
    <source>
        <dbReference type="ARBA" id="ARBA00022741"/>
    </source>
</evidence>
<feature type="region of interest" description="Disordered" evidence="6">
    <location>
        <begin position="1"/>
        <end position="23"/>
    </location>
</feature>
<keyword evidence="2 5" id="KW-0547">Nucleotide-binding</keyword>
<keyword evidence="3 8" id="KW-0418">Kinase</keyword>
<dbReference type="Gene3D" id="3.30.200.20">
    <property type="entry name" value="Phosphorylase Kinase, domain 1"/>
    <property type="match status" value="1"/>
</dbReference>
<evidence type="ECO:0000256" key="1">
    <source>
        <dbReference type="ARBA" id="ARBA00022679"/>
    </source>
</evidence>
<dbReference type="SUPFAM" id="SSF56112">
    <property type="entry name" value="Protein kinase-like (PK-like)"/>
    <property type="match status" value="1"/>
</dbReference>
<gene>
    <name evidence="8" type="ORF">OV079_06640</name>
</gene>
<feature type="domain" description="Protein kinase" evidence="7">
    <location>
        <begin position="52"/>
        <end position="337"/>
    </location>
</feature>
<dbReference type="Gene3D" id="1.10.510.10">
    <property type="entry name" value="Transferase(Phosphotransferase) domain 1"/>
    <property type="match status" value="1"/>
</dbReference>
<name>A0A9X3ETL7_9BACT</name>
<evidence type="ECO:0000259" key="7">
    <source>
        <dbReference type="PROSITE" id="PS50011"/>
    </source>
</evidence>
<accession>A0A9X3ETL7</accession>